<dbReference type="AlphaFoldDB" id="A0A8A3S390"/>
<sequence length="94" mass="10984">MEEQAWIPFRRLKRDLGTLIRFSALLSIILVLIMRWPRGCNRREFEKNSDLEGTFSERGRKGVDTCLHLEVEVFNKHKSGESYGAAKILFQVDE</sequence>
<keyword evidence="1" id="KW-0472">Membrane</keyword>
<evidence type="ECO:0000313" key="3">
    <source>
        <dbReference type="Proteomes" id="UP001042704"/>
    </source>
</evidence>
<dbReference type="EMBL" id="CP036172">
    <property type="protein sequence ID" value="QSZ66106.1"/>
    <property type="molecule type" value="Genomic_DNA"/>
</dbReference>
<dbReference type="RefSeq" id="WP_265581406.1">
    <property type="nucleotide sequence ID" value="NZ_CP036172.1"/>
</dbReference>
<protein>
    <submittedName>
        <fullName evidence="2">Uncharacterized protein</fullName>
    </submittedName>
</protein>
<reference evidence="2" key="2">
    <citation type="submission" date="2019-02" db="EMBL/GenBank/DDBJ databases">
        <authorList>
            <person name="Chen S.-C."/>
            <person name="Chien H.-H."/>
            <person name="Lai M.-C."/>
        </authorList>
    </citation>
    <scope>NUCLEOTIDE SEQUENCE</scope>
    <source>
        <strain evidence="2">N2F9704</strain>
    </source>
</reference>
<proteinExistence type="predicted"/>
<accession>A0A8A3S390</accession>
<keyword evidence="1" id="KW-0812">Transmembrane</keyword>
<dbReference type="GeneID" id="76422808"/>
<evidence type="ECO:0000313" key="2">
    <source>
        <dbReference type="EMBL" id="QSZ66106.1"/>
    </source>
</evidence>
<dbReference type="KEGG" id="maqe:RJ40_00600"/>
<evidence type="ECO:0000256" key="1">
    <source>
        <dbReference type="SAM" id="Phobius"/>
    </source>
</evidence>
<organism evidence="2 3">
    <name type="scientific">Methanofollis aquaemaris</name>
    <dbReference type="NCBI Taxonomy" id="126734"/>
    <lineage>
        <taxon>Archaea</taxon>
        <taxon>Methanobacteriati</taxon>
        <taxon>Methanobacteriota</taxon>
        <taxon>Stenosarchaea group</taxon>
        <taxon>Methanomicrobia</taxon>
        <taxon>Methanomicrobiales</taxon>
        <taxon>Methanomicrobiaceae</taxon>
        <taxon>Methanofollis</taxon>
    </lineage>
</organism>
<gene>
    <name evidence="2" type="ORF">RJ40_00600</name>
</gene>
<keyword evidence="1" id="KW-1133">Transmembrane helix</keyword>
<dbReference type="Proteomes" id="UP001042704">
    <property type="component" value="Chromosome"/>
</dbReference>
<reference evidence="2" key="1">
    <citation type="journal article" date="2001" name="Int. J. Syst. Evol. Microbiol.">
        <title>Methanofollis aquaemaris sp. nov., a methanogen isolated from an aquaculture fish pond.</title>
        <authorList>
            <person name="Lai M.C."/>
            <person name="Chen S.C."/>
        </authorList>
    </citation>
    <scope>NUCLEOTIDE SEQUENCE</scope>
    <source>
        <strain evidence="2">N2F9704</strain>
    </source>
</reference>
<feature type="transmembrane region" description="Helical" evidence="1">
    <location>
        <begin position="20"/>
        <end position="37"/>
    </location>
</feature>
<keyword evidence="3" id="KW-1185">Reference proteome</keyword>
<name>A0A8A3S390_9EURY</name>